<comment type="caution">
    <text evidence="2">The sequence shown here is derived from an EMBL/GenBank/DDBJ whole genome shotgun (WGS) entry which is preliminary data.</text>
</comment>
<reference evidence="2" key="1">
    <citation type="submission" date="2020-06" db="EMBL/GenBank/DDBJ databases">
        <title>Draft genome of Bugula neritina, a colonial animal packing powerful symbionts and potential medicines.</title>
        <authorList>
            <person name="Rayko M."/>
        </authorList>
    </citation>
    <scope>NUCLEOTIDE SEQUENCE [LARGE SCALE GENOMIC DNA]</scope>
    <source>
        <strain evidence="2">Kwan_BN1</strain>
    </source>
</reference>
<dbReference type="EMBL" id="VXIV02000409">
    <property type="protein sequence ID" value="KAF6038485.1"/>
    <property type="molecule type" value="Genomic_DNA"/>
</dbReference>
<evidence type="ECO:0000313" key="3">
    <source>
        <dbReference type="Proteomes" id="UP000593567"/>
    </source>
</evidence>
<feature type="compositionally biased region" description="Basic and acidic residues" evidence="1">
    <location>
        <begin position="83"/>
        <end position="109"/>
    </location>
</feature>
<proteinExistence type="predicted"/>
<evidence type="ECO:0000313" key="2">
    <source>
        <dbReference type="EMBL" id="KAF6038485.1"/>
    </source>
</evidence>
<accession>A0A7J7KJM1</accession>
<evidence type="ECO:0000256" key="1">
    <source>
        <dbReference type="SAM" id="MobiDB-lite"/>
    </source>
</evidence>
<name>A0A7J7KJM1_BUGNE</name>
<feature type="region of interest" description="Disordered" evidence="1">
    <location>
        <begin position="1"/>
        <end position="36"/>
    </location>
</feature>
<feature type="region of interest" description="Disordered" evidence="1">
    <location>
        <begin position="83"/>
        <end position="136"/>
    </location>
</feature>
<keyword evidence="3" id="KW-1185">Reference proteome</keyword>
<protein>
    <submittedName>
        <fullName evidence="2">Uncharacterized protein</fullName>
    </submittedName>
</protein>
<dbReference type="AlphaFoldDB" id="A0A7J7KJM1"/>
<feature type="compositionally biased region" description="Polar residues" evidence="1">
    <location>
        <begin position="1"/>
        <end position="13"/>
    </location>
</feature>
<gene>
    <name evidence="2" type="ORF">EB796_003211</name>
</gene>
<sequence length="136" mass="15710">MKNYCFQHSNAQPDRQPKSAIRLRTGGPVDPNRPRPIKVEFTSKASKWEFIERANASVRSRNVFVKAYESKEKREEQYALRQRIRDLKHSPDTDGEYRIRSLKIQKKDPVSGGIEGSEHRSPLKQPAQPNPTKIPT</sequence>
<organism evidence="2 3">
    <name type="scientific">Bugula neritina</name>
    <name type="common">Brown bryozoan</name>
    <name type="synonym">Sertularia neritina</name>
    <dbReference type="NCBI Taxonomy" id="10212"/>
    <lineage>
        <taxon>Eukaryota</taxon>
        <taxon>Metazoa</taxon>
        <taxon>Spiralia</taxon>
        <taxon>Lophotrochozoa</taxon>
        <taxon>Bryozoa</taxon>
        <taxon>Gymnolaemata</taxon>
        <taxon>Cheilostomatida</taxon>
        <taxon>Flustrina</taxon>
        <taxon>Buguloidea</taxon>
        <taxon>Bugulidae</taxon>
        <taxon>Bugula</taxon>
    </lineage>
</organism>
<dbReference type="OrthoDB" id="6059368at2759"/>
<dbReference type="Proteomes" id="UP000593567">
    <property type="component" value="Unassembled WGS sequence"/>
</dbReference>